<sequence length="156" mass="16295">MPDGTPKPDPNDPAYQDAYQRALEEGRKDNTGGGWLGGLFETLGDMALAAEAGAFAVRPDVAQEVVKQLTKVQDQVAELQATGAMTAIGNGMRLGGGYATDISTFNQGVSRESGQLLQKFAAEIEELKSAVTKSIQHYSSSDSASKGNVEKSGGGL</sequence>
<dbReference type="AlphaFoldDB" id="A0A1W2DUN1"/>
<feature type="region of interest" description="Disordered" evidence="1">
    <location>
        <begin position="136"/>
        <end position="156"/>
    </location>
</feature>
<feature type="compositionally biased region" description="Polar residues" evidence="1">
    <location>
        <begin position="136"/>
        <end position="146"/>
    </location>
</feature>
<evidence type="ECO:0000313" key="3">
    <source>
        <dbReference type="Proteomes" id="UP000192674"/>
    </source>
</evidence>
<dbReference type="EMBL" id="FWXV01000002">
    <property type="protein sequence ID" value="SMD00756.1"/>
    <property type="molecule type" value="Genomic_DNA"/>
</dbReference>
<dbReference type="OrthoDB" id="3685865at2"/>
<gene>
    <name evidence="2" type="ORF">SAMN05661093_03842</name>
</gene>
<accession>A0A1W2DUN1</accession>
<keyword evidence="3" id="KW-1185">Reference proteome</keyword>
<organism evidence="2 3">
    <name type="scientific">Kibdelosporangium aridum</name>
    <dbReference type="NCBI Taxonomy" id="2030"/>
    <lineage>
        <taxon>Bacteria</taxon>
        <taxon>Bacillati</taxon>
        <taxon>Actinomycetota</taxon>
        <taxon>Actinomycetes</taxon>
        <taxon>Pseudonocardiales</taxon>
        <taxon>Pseudonocardiaceae</taxon>
        <taxon>Kibdelosporangium</taxon>
    </lineage>
</organism>
<evidence type="ECO:0000313" key="2">
    <source>
        <dbReference type="EMBL" id="SMD00756.1"/>
    </source>
</evidence>
<evidence type="ECO:0000256" key="1">
    <source>
        <dbReference type="SAM" id="MobiDB-lite"/>
    </source>
</evidence>
<dbReference type="Proteomes" id="UP000192674">
    <property type="component" value="Unassembled WGS sequence"/>
</dbReference>
<proteinExistence type="predicted"/>
<protein>
    <submittedName>
        <fullName evidence="2">Uncharacterized protein</fullName>
    </submittedName>
</protein>
<reference evidence="2 3" key="1">
    <citation type="submission" date="2017-04" db="EMBL/GenBank/DDBJ databases">
        <authorList>
            <person name="Afonso C.L."/>
            <person name="Miller P.J."/>
            <person name="Scott M.A."/>
            <person name="Spackman E."/>
            <person name="Goraichik I."/>
            <person name="Dimitrov K.M."/>
            <person name="Suarez D.L."/>
            <person name="Swayne D.E."/>
        </authorList>
    </citation>
    <scope>NUCLEOTIDE SEQUENCE [LARGE SCALE GENOMIC DNA]</scope>
    <source>
        <strain evidence="2 3">DSM 43828</strain>
    </source>
</reference>
<dbReference type="RefSeq" id="WP_084427907.1">
    <property type="nucleotide sequence ID" value="NZ_FWXV01000002.1"/>
</dbReference>
<name>A0A1W2DUN1_KIBAR</name>